<comment type="subcellular location">
    <subcellularLocation>
        <location evidence="6">Cytoplasm</location>
    </subcellularLocation>
</comment>
<evidence type="ECO:0000256" key="3">
    <source>
        <dbReference type="ARBA" id="ARBA00022722"/>
    </source>
</evidence>
<dbReference type="Pfam" id="PF00636">
    <property type="entry name" value="Ribonuclease_3"/>
    <property type="match status" value="1"/>
</dbReference>
<name>A0A4R3JQR8_9FIRM</name>
<keyword evidence="4 6" id="KW-0255">Endonuclease</keyword>
<evidence type="ECO:0000259" key="7">
    <source>
        <dbReference type="Pfam" id="PF00636"/>
    </source>
</evidence>
<dbReference type="PANTHER" id="PTHR34276:SF1">
    <property type="entry name" value="MINI-RIBONUCLEASE 3"/>
    <property type="match status" value="1"/>
</dbReference>
<reference evidence="9 10" key="2">
    <citation type="submission" date="2019-03" db="EMBL/GenBank/DDBJ databases">
        <title>Genomic Encyclopedia of Type Strains, Phase IV (KMG-IV): sequencing the most valuable type-strain genomes for metagenomic binning, comparative biology and taxonomic classification.</title>
        <authorList>
            <person name="Goeker M."/>
        </authorList>
    </citation>
    <scope>NUCLEOTIDE SEQUENCE [LARGE SCALE GENOMIC DNA]</scope>
    <source>
        <strain evidence="9 10">DSM 103426</strain>
    </source>
</reference>
<dbReference type="GO" id="GO:0005737">
    <property type="term" value="C:cytoplasm"/>
    <property type="evidence" value="ECO:0007669"/>
    <property type="project" value="UniProtKB-SubCell"/>
</dbReference>
<evidence type="ECO:0000256" key="1">
    <source>
        <dbReference type="ARBA" id="ARBA00022517"/>
    </source>
</evidence>
<dbReference type="SUPFAM" id="SSF69065">
    <property type="entry name" value="RNase III domain-like"/>
    <property type="match status" value="1"/>
</dbReference>
<comment type="cofactor">
    <cofactor evidence="6">
        <name>Mg(2+)</name>
        <dbReference type="ChEBI" id="CHEBI:18420"/>
    </cofactor>
</comment>
<feature type="active site" evidence="6">
    <location>
        <position position="37"/>
    </location>
</feature>
<keyword evidence="6" id="KW-0694">RNA-binding</keyword>
<comment type="function">
    <text evidence="6">Involved in correct processing of both the 5' and 3' ends of 23S rRNA precursor. Processes 30S rRNA precursor transcript even in absence of ribonuclease 3 (Rnc); Rnc processes 30S rRNA into smaller rRNA precursors.</text>
</comment>
<evidence type="ECO:0000256" key="6">
    <source>
        <dbReference type="HAMAP-Rule" id="MF_01468"/>
    </source>
</evidence>
<sequence>MEKSIEQDLFSCMQETFSLKEVDIREYSPLTLAYIGDSIYDLIIKTIVINEGNKQVQKLHKETSALVQASAQSKMMRTLQGVLTQEELAVYKRGRNSKSVSPAKNQSVTDYRRATGFEALMGYLYLEKNWTRMVELIRLGLESLNTEENKDE</sequence>
<dbReference type="EC" id="3.1.26.-" evidence="6"/>
<keyword evidence="6" id="KW-0699">rRNA-binding</keyword>
<dbReference type="Proteomes" id="UP000702954">
    <property type="component" value="Unassembled WGS sequence"/>
</dbReference>
<comment type="similarity">
    <text evidence="6">Belongs to the MrnC RNase family.</text>
</comment>
<accession>A0A4R3JQR8</accession>
<feature type="domain" description="RNase III" evidence="7">
    <location>
        <begin position="31"/>
        <end position="128"/>
    </location>
</feature>
<reference evidence="8 11" key="1">
    <citation type="journal article" date="2018" name="Int. J. Syst. Evol. Microbiol.">
        <title>Draft Genome Sequence of Faecalimonas umbilicata JCM 30896T, an Acetate-Producing Bacterium Isolated from Human Feces.</title>
        <authorList>
            <person name="Sakamoto M."/>
            <person name="Ikeyama N."/>
            <person name="Yuki M."/>
            <person name="Ohkuma M."/>
        </authorList>
    </citation>
    <scope>NUCLEOTIDE SEQUENCE [LARGE SCALE GENOMIC DNA]</scope>
    <source>
        <strain evidence="8 11">EGH7</strain>
    </source>
</reference>
<keyword evidence="6" id="KW-0460">Magnesium</keyword>
<keyword evidence="2 6" id="KW-0698">rRNA processing</keyword>
<evidence type="ECO:0000256" key="2">
    <source>
        <dbReference type="ARBA" id="ARBA00022552"/>
    </source>
</evidence>
<organism evidence="9 10">
    <name type="scientific">Faecalimonas umbilicata</name>
    <dbReference type="NCBI Taxonomy" id="1912855"/>
    <lineage>
        <taxon>Bacteria</taxon>
        <taxon>Bacillati</taxon>
        <taxon>Bacillota</taxon>
        <taxon>Clostridia</taxon>
        <taxon>Lachnospirales</taxon>
        <taxon>Lachnospiraceae</taxon>
        <taxon>Faecalimonas</taxon>
    </lineage>
</organism>
<evidence type="ECO:0000313" key="8">
    <source>
        <dbReference type="EMBL" id="GBU05628.1"/>
    </source>
</evidence>
<dbReference type="GO" id="GO:0019843">
    <property type="term" value="F:rRNA binding"/>
    <property type="evidence" value="ECO:0007669"/>
    <property type="project" value="UniProtKB-UniRule"/>
</dbReference>
<keyword evidence="3 6" id="KW-0540">Nuclease</keyword>
<dbReference type="Proteomes" id="UP000294613">
    <property type="component" value="Unassembled WGS sequence"/>
</dbReference>
<dbReference type="EMBL" id="BHEO01000008">
    <property type="protein sequence ID" value="GBU05628.1"/>
    <property type="molecule type" value="Genomic_DNA"/>
</dbReference>
<dbReference type="PANTHER" id="PTHR34276">
    <property type="entry name" value="MINI-RIBONUCLEASE 3"/>
    <property type="match status" value="1"/>
</dbReference>
<dbReference type="GO" id="GO:0004525">
    <property type="term" value="F:ribonuclease III activity"/>
    <property type="evidence" value="ECO:0007669"/>
    <property type="project" value="InterPro"/>
</dbReference>
<keyword evidence="5 6" id="KW-0378">Hydrolase</keyword>
<evidence type="ECO:0000256" key="4">
    <source>
        <dbReference type="ARBA" id="ARBA00022759"/>
    </source>
</evidence>
<keyword evidence="6" id="KW-0963">Cytoplasm</keyword>
<evidence type="ECO:0000313" key="9">
    <source>
        <dbReference type="EMBL" id="TCS68084.1"/>
    </source>
</evidence>
<evidence type="ECO:0000313" key="10">
    <source>
        <dbReference type="Proteomes" id="UP000294613"/>
    </source>
</evidence>
<dbReference type="GeneID" id="97506782"/>
<dbReference type="PIRSF" id="PIRSF005520">
    <property type="entry name" value="UCP005520"/>
    <property type="match status" value="1"/>
</dbReference>
<dbReference type="InterPro" id="IPR008226">
    <property type="entry name" value="Mini3_fam"/>
</dbReference>
<dbReference type="GO" id="GO:0006364">
    <property type="term" value="P:rRNA processing"/>
    <property type="evidence" value="ECO:0007669"/>
    <property type="project" value="UniProtKB-UniRule"/>
</dbReference>
<dbReference type="HAMAP" id="MF_01468">
    <property type="entry name" value="RNase_Mini_III"/>
    <property type="match status" value="1"/>
</dbReference>
<gene>
    <name evidence="6" type="primary">mrnC</name>
    <name evidence="8" type="synonym">rnc2</name>
    <name evidence="9" type="ORF">EDD74_11123</name>
    <name evidence="8" type="ORF">FAEUMB_21690</name>
</gene>
<proteinExistence type="inferred from homology"/>
<dbReference type="InterPro" id="IPR000999">
    <property type="entry name" value="RNase_III_dom"/>
</dbReference>
<dbReference type="EMBL" id="SLZV01000011">
    <property type="protein sequence ID" value="TCS68084.1"/>
    <property type="molecule type" value="Genomic_DNA"/>
</dbReference>
<dbReference type="Gene3D" id="1.10.1520.10">
    <property type="entry name" value="Ribonuclease III domain"/>
    <property type="match status" value="1"/>
</dbReference>
<keyword evidence="1 6" id="KW-0690">Ribosome biogenesis</keyword>
<comment type="subunit">
    <text evidence="6">Homodimer.</text>
</comment>
<evidence type="ECO:0000256" key="5">
    <source>
        <dbReference type="ARBA" id="ARBA00022801"/>
    </source>
</evidence>
<evidence type="ECO:0000313" key="11">
    <source>
        <dbReference type="Proteomes" id="UP000702954"/>
    </source>
</evidence>
<protein>
    <recommendedName>
        <fullName evidence="6">Mini-ribonuclease 3</fullName>
        <shortName evidence="6">Mini-3</shortName>
        <shortName evidence="6">Mini-RNase 3</shortName>
        <ecNumber evidence="6">3.1.26.-</ecNumber>
    </recommendedName>
    <alternativeName>
        <fullName evidence="6">Mini-RNase III</fullName>
        <shortName evidence="6">Mini-III</shortName>
    </alternativeName>
</protein>
<dbReference type="RefSeq" id="WP_008976028.1">
    <property type="nucleotide sequence ID" value="NZ_AP031411.1"/>
</dbReference>
<comment type="caution">
    <text evidence="9">The sequence shown here is derived from an EMBL/GenBank/DDBJ whole genome shotgun (WGS) entry which is preliminary data.</text>
</comment>
<dbReference type="InterPro" id="IPR036389">
    <property type="entry name" value="RNase_III_sf"/>
</dbReference>
<dbReference type="AlphaFoldDB" id="A0A4R3JQR8"/>
<keyword evidence="11" id="KW-1185">Reference proteome</keyword>